<organism evidence="1 2">
    <name type="scientific">Solirubrobacter deserti</name>
    <dbReference type="NCBI Taxonomy" id="2282478"/>
    <lineage>
        <taxon>Bacteria</taxon>
        <taxon>Bacillati</taxon>
        <taxon>Actinomycetota</taxon>
        <taxon>Thermoleophilia</taxon>
        <taxon>Solirubrobacterales</taxon>
        <taxon>Solirubrobacteraceae</taxon>
        <taxon>Solirubrobacter</taxon>
    </lineage>
</organism>
<evidence type="ECO:0000313" key="1">
    <source>
        <dbReference type="EMBL" id="MDA0138891.1"/>
    </source>
</evidence>
<sequence length="401" mass="41495">MTAALGLLLAATIPMDLAVDHTGRAFEVGRTSSSVAWRVAAPRESFGPWRTLLRLPAGQRPVRAALAEDGRGLIALHSGRAPGRRVRVAGIDAAGRVGRLRTVTRGSRADLAALAVARGGAAVVVWYAHRPDGRWRLEAAARDPGDGAFGRPQAISPLQRVPCCTAVAAAIGDRGDVVLTWRSTLRPTAWAALRAAGARFRPPHRLAAESSDVPRAAIGADGTAAVVYSLQRVPLRPGDGLRLHRAPAGEPFGAAEVVNPGGGVTLGDVTVTRAGHTAVAWVEPAGARVRLSEAGPGMPLSVAAVLGANAAPRAPVLAAGDDGRAVVAWTARAPSSRSPDERVMAAQRVASPAGFGEPVALGEPWPSAAPRIVRLSPGARALVLWTRTGRRHSAHAVTRVP</sequence>
<name>A0ABT4RKM4_9ACTN</name>
<evidence type="ECO:0000313" key="2">
    <source>
        <dbReference type="Proteomes" id="UP001147700"/>
    </source>
</evidence>
<reference evidence="1" key="1">
    <citation type="submission" date="2022-10" db="EMBL/GenBank/DDBJ databases">
        <title>The WGS of Solirubrobacter sp. CPCC 204708.</title>
        <authorList>
            <person name="Jiang Z."/>
        </authorList>
    </citation>
    <scope>NUCLEOTIDE SEQUENCE</scope>
    <source>
        <strain evidence="1">CPCC 204708</strain>
    </source>
</reference>
<dbReference type="RefSeq" id="WP_202953393.1">
    <property type="nucleotide sequence ID" value="NZ_JAPCID010000019.1"/>
</dbReference>
<accession>A0ABT4RKM4</accession>
<protein>
    <submittedName>
        <fullName evidence="1">Uncharacterized protein</fullName>
    </submittedName>
</protein>
<comment type="caution">
    <text evidence="1">The sequence shown here is derived from an EMBL/GenBank/DDBJ whole genome shotgun (WGS) entry which is preliminary data.</text>
</comment>
<keyword evidence="2" id="KW-1185">Reference proteome</keyword>
<dbReference type="Proteomes" id="UP001147700">
    <property type="component" value="Unassembled WGS sequence"/>
</dbReference>
<proteinExistence type="predicted"/>
<gene>
    <name evidence="1" type="ORF">OJ962_15415</name>
</gene>
<dbReference type="EMBL" id="JAPCID010000019">
    <property type="protein sequence ID" value="MDA0138891.1"/>
    <property type="molecule type" value="Genomic_DNA"/>
</dbReference>